<dbReference type="AlphaFoldDB" id="A0A367EUI0"/>
<evidence type="ECO:0000313" key="2">
    <source>
        <dbReference type="Proteomes" id="UP000253507"/>
    </source>
</evidence>
<proteinExistence type="predicted"/>
<keyword evidence="2" id="KW-1185">Reference proteome</keyword>
<dbReference type="RefSeq" id="WP_114014933.1">
    <property type="nucleotide sequence ID" value="NZ_QOIM01000026.1"/>
</dbReference>
<dbReference type="EMBL" id="QOIM01000026">
    <property type="protein sequence ID" value="RCG21764.1"/>
    <property type="molecule type" value="Genomic_DNA"/>
</dbReference>
<accession>A0A367EUI0</accession>
<evidence type="ECO:0000313" key="1">
    <source>
        <dbReference type="EMBL" id="RCG21764.1"/>
    </source>
</evidence>
<dbReference type="Proteomes" id="UP000253507">
    <property type="component" value="Unassembled WGS sequence"/>
</dbReference>
<sequence>MDQCFVVACSVCGLVYDAEDTGALHLSSRAEVEEAVQEFASGGAWGSWRLVVGLLLCPAEDAAHAAAVREAQEGQHCVGQMDFSGQQVLSPDRLRIERITCEGHYEEVFA</sequence>
<comment type="caution">
    <text evidence="1">The sequence shown here is derived from an EMBL/GenBank/DDBJ whole genome shotgun (WGS) entry which is preliminary data.</text>
</comment>
<gene>
    <name evidence="1" type="ORF">DQ392_08635</name>
</gene>
<protein>
    <submittedName>
        <fullName evidence="1">Uncharacterized protein</fullName>
    </submittedName>
</protein>
<organism evidence="1 2">
    <name type="scientific">Streptomyces reniochalinae</name>
    <dbReference type="NCBI Taxonomy" id="2250578"/>
    <lineage>
        <taxon>Bacteria</taxon>
        <taxon>Bacillati</taxon>
        <taxon>Actinomycetota</taxon>
        <taxon>Actinomycetes</taxon>
        <taxon>Kitasatosporales</taxon>
        <taxon>Streptomycetaceae</taxon>
        <taxon>Streptomyces</taxon>
    </lineage>
</organism>
<reference evidence="1 2" key="1">
    <citation type="submission" date="2018-06" db="EMBL/GenBank/DDBJ databases">
        <title>Streptomyces reniochalinae sp. nov. and Streptomyces diacarnus sp. nov. from marine sponges.</title>
        <authorList>
            <person name="Li L."/>
        </authorList>
    </citation>
    <scope>NUCLEOTIDE SEQUENCE [LARGE SCALE GENOMIC DNA]</scope>
    <source>
        <strain evidence="1 2">LHW50302</strain>
    </source>
</reference>
<name>A0A367EUI0_9ACTN</name>